<dbReference type="GO" id="GO:0031418">
    <property type="term" value="F:L-ascorbic acid binding"/>
    <property type="evidence" value="ECO:0007669"/>
    <property type="project" value="UniProtKB-KW"/>
</dbReference>
<feature type="compositionally biased region" description="Basic and acidic residues" evidence="5">
    <location>
        <begin position="1"/>
        <end position="23"/>
    </location>
</feature>
<keyword evidence="8" id="KW-1185">Reference proteome</keyword>
<sequence>MSTKRRSSDTNKGKSAKKSKEGEVAVLSSDLEDEGIRNGMKEAWRKKTSFSHGSVQLDCEPFPHCKIRNFVQNESFVENLRDELLRLNFHSKSNDLYKFQQSDDLKKRKEHHISEIRSLLFLQFRSWLSDMLGVDLQPTVDISCAKYEHTDVLLCHDDELEGRRIAFILYLVPPWDLKHYEPVSIVKSLLPCWNTLLFFEVSPVSFHQVSEVLTDEKCRLSLSGWFHGPSLQRPRRYTEPAVPRHTHVLSDESVLFEWVNEMYMDPLYQAQVQQEFEDTSEIRLANFLQEEKYKQVIEALRLAEIQWERRGPPNKRCYARAQLQNLPSCLKECWDLLSSEAFFLLLSNLTGLSLHALAAGDDESDSEGQDGESEGRDGPSQGRDGESEGRDGPSQGRDGESEGRDGQSEGRMERERDGERNTDNGENERNDPDGQGPCSTSSSPEKKNKGPPVCVGELRRWSHGDYTLLHDSVKREFALDLLLHLGCTGWKAEFGGFTTYIAHDEDEELLTVYPEENSLALVYRDKETLKFVKHINHNSVVQEREDALTHFYDFSFTYYE</sequence>
<comment type="caution">
    <text evidence="7">The sequence shown here is derived from an EMBL/GenBank/DDBJ whole genome shotgun (WGS) entry which is preliminary data.</text>
</comment>
<evidence type="ECO:0000256" key="2">
    <source>
        <dbReference type="ARBA" id="ARBA00022896"/>
    </source>
</evidence>
<dbReference type="SMART" id="SM00702">
    <property type="entry name" value="P4Hc"/>
    <property type="match status" value="1"/>
</dbReference>
<keyword evidence="2" id="KW-0847">Vitamin C</keyword>
<keyword evidence="4" id="KW-0560">Oxidoreductase</keyword>
<dbReference type="InterPro" id="IPR039558">
    <property type="entry name" value="TPA1/OFD1_N"/>
</dbReference>
<evidence type="ECO:0000313" key="7">
    <source>
        <dbReference type="EMBL" id="KAB5558762.1"/>
    </source>
</evidence>
<evidence type="ECO:0000256" key="1">
    <source>
        <dbReference type="ARBA" id="ARBA00001961"/>
    </source>
</evidence>
<proteinExistence type="predicted"/>
<name>A0A5N5MV54_PANHP</name>
<protein>
    <recommendedName>
        <fullName evidence="6">Prolyl 4-hydroxylase alpha subunit domain-containing protein</fullName>
    </recommendedName>
</protein>
<feature type="domain" description="Prolyl 4-hydroxylase alpha subunit" evidence="6">
    <location>
        <begin position="63"/>
        <end position="227"/>
    </location>
</feature>
<accession>A0A5N5MV54</accession>
<dbReference type="AlphaFoldDB" id="A0A5N5MV54"/>
<evidence type="ECO:0000259" key="6">
    <source>
        <dbReference type="SMART" id="SM00702"/>
    </source>
</evidence>
<dbReference type="GO" id="GO:0005737">
    <property type="term" value="C:cytoplasm"/>
    <property type="evidence" value="ECO:0007669"/>
    <property type="project" value="TreeGrafter"/>
</dbReference>
<evidence type="ECO:0000256" key="4">
    <source>
        <dbReference type="ARBA" id="ARBA00023002"/>
    </source>
</evidence>
<organism evidence="7 8">
    <name type="scientific">Pangasianodon hypophthalmus</name>
    <name type="common">Striped catfish</name>
    <name type="synonym">Helicophagus hypophthalmus</name>
    <dbReference type="NCBI Taxonomy" id="310915"/>
    <lineage>
        <taxon>Eukaryota</taxon>
        <taxon>Metazoa</taxon>
        <taxon>Chordata</taxon>
        <taxon>Craniata</taxon>
        <taxon>Vertebrata</taxon>
        <taxon>Euteleostomi</taxon>
        <taxon>Actinopterygii</taxon>
        <taxon>Neopterygii</taxon>
        <taxon>Teleostei</taxon>
        <taxon>Ostariophysi</taxon>
        <taxon>Siluriformes</taxon>
        <taxon>Pangasiidae</taxon>
        <taxon>Pangasianodon</taxon>
    </lineage>
</organism>
<dbReference type="PANTHER" id="PTHR12117:SF0">
    <property type="entry name" value="PROLYL 3-HYDROXYLASE OGFOD1"/>
    <property type="match status" value="1"/>
</dbReference>
<dbReference type="GO" id="GO:0031543">
    <property type="term" value="F:peptidyl-proline dioxygenase activity"/>
    <property type="evidence" value="ECO:0007669"/>
    <property type="project" value="TreeGrafter"/>
</dbReference>
<dbReference type="EMBL" id="VFJC01000012">
    <property type="protein sequence ID" value="KAB5558762.1"/>
    <property type="molecule type" value="Genomic_DNA"/>
</dbReference>
<reference evidence="7 8" key="1">
    <citation type="submission" date="2019-06" db="EMBL/GenBank/DDBJ databases">
        <title>A chromosome-scale genome assembly of the striped catfish, Pangasianodon hypophthalmus.</title>
        <authorList>
            <person name="Wen M."/>
            <person name="Zahm M."/>
            <person name="Roques C."/>
            <person name="Cabau C."/>
            <person name="Klopp C."/>
            <person name="Donnadieu C."/>
            <person name="Jouanno E."/>
            <person name="Avarre J.-C."/>
            <person name="Campet M."/>
            <person name="Ha T.T.T."/>
            <person name="Dugue R."/>
            <person name="Lampietro C."/>
            <person name="Louis A."/>
            <person name="Herpin A."/>
            <person name="Echchiki A."/>
            <person name="Berthelot C."/>
            <person name="Parey E."/>
            <person name="Roest-Crollius H."/>
            <person name="Braasch I."/>
            <person name="Postlethwait J."/>
            <person name="Bobe J."/>
            <person name="Montfort J."/>
            <person name="Bouchez O."/>
            <person name="Begum T."/>
            <person name="Schartl M."/>
            <person name="Guiguen Y."/>
        </authorList>
    </citation>
    <scope>NUCLEOTIDE SEQUENCE [LARGE SCALE GENOMIC DNA]</scope>
    <source>
        <strain evidence="7 8">Indonesia</strain>
        <tissue evidence="7">Blood</tissue>
    </source>
</reference>
<dbReference type="Gene3D" id="2.60.120.620">
    <property type="entry name" value="q2cbj1_9rhob like domain"/>
    <property type="match status" value="2"/>
</dbReference>
<gene>
    <name evidence="7" type="ORF">PHYPO_G00020980</name>
</gene>
<feature type="compositionally biased region" description="Acidic residues" evidence="5">
    <location>
        <begin position="360"/>
        <end position="372"/>
    </location>
</feature>
<dbReference type="InterPro" id="IPR006620">
    <property type="entry name" value="Pro_4_hyd_alph"/>
</dbReference>
<dbReference type="Pfam" id="PF10637">
    <property type="entry name" value="Ofd1_CTDD"/>
    <property type="match status" value="2"/>
</dbReference>
<feature type="region of interest" description="Disordered" evidence="5">
    <location>
        <begin position="360"/>
        <end position="454"/>
    </location>
</feature>
<dbReference type="InterPro" id="IPR051842">
    <property type="entry name" value="uS12_prolyl_hydroxylase"/>
</dbReference>
<feature type="region of interest" description="Disordered" evidence="5">
    <location>
        <begin position="1"/>
        <end position="27"/>
    </location>
</feature>
<comment type="cofactor">
    <cofactor evidence="1">
        <name>L-ascorbate</name>
        <dbReference type="ChEBI" id="CHEBI:38290"/>
    </cofactor>
</comment>
<evidence type="ECO:0000256" key="5">
    <source>
        <dbReference type="SAM" id="MobiDB-lite"/>
    </source>
</evidence>
<dbReference type="GO" id="GO:0005506">
    <property type="term" value="F:iron ion binding"/>
    <property type="evidence" value="ECO:0007669"/>
    <property type="project" value="InterPro"/>
</dbReference>
<evidence type="ECO:0000313" key="8">
    <source>
        <dbReference type="Proteomes" id="UP000327468"/>
    </source>
</evidence>
<dbReference type="PANTHER" id="PTHR12117">
    <property type="entry name" value="HISTONE ACETYLTRANSFERASE COMPLEX"/>
    <property type="match status" value="1"/>
</dbReference>
<keyword evidence="3" id="KW-0223">Dioxygenase</keyword>
<evidence type="ECO:0000256" key="3">
    <source>
        <dbReference type="ARBA" id="ARBA00022964"/>
    </source>
</evidence>
<dbReference type="Pfam" id="PF13661">
    <property type="entry name" value="2OG-FeII_Oxy_4"/>
    <property type="match status" value="1"/>
</dbReference>
<dbReference type="Proteomes" id="UP000327468">
    <property type="component" value="Chromosome 11"/>
</dbReference>
<feature type="compositionally biased region" description="Basic and acidic residues" evidence="5">
    <location>
        <begin position="373"/>
        <end position="432"/>
    </location>
</feature>
<dbReference type="InterPro" id="IPR019601">
    <property type="entry name" value="Oxoglutarate/Fe-dep_Oase_C"/>
</dbReference>
<dbReference type="GO" id="GO:0006449">
    <property type="term" value="P:regulation of translational termination"/>
    <property type="evidence" value="ECO:0007669"/>
    <property type="project" value="TreeGrafter"/>
</dbReference>